<feature type="domain" description="GGDEF" evidence="10">
    <location>
        <begin position="562"/>
        <end position="695"/>
    </location>
</feature>
<dbReference type="Pfam" id="PF13426">
    <property type="entry name" value="PAS_9"/>
    <property type="match status" value="1"/>
</dbReference>
<dbReference type="GO" id="GO:0000160">
    <property type="term" value="P:phosphorelay signal transduction system"/>
    <property type="evidence" value="ECO:0007669"/>
    <property type="project" value="InterPro"/>
</dbReference>
<dbReference type="InterPro" id="IPR003660">
    <property type="entry name" value="HAMP_dom"/>
</dbReference>
<evidence type="ECO:0000259" key="8">
    <source>
        <dbReference type="PROSITE" id="PS50883"/>
    </source>
</evidence>
<feature type="region of interest" description="Disordered" evidence="2">
    <location>
        <begin position="1096"/>
        <end position="1122"/>
    </location>
</feature>
<dbReference type="InterPro" id="IPR035965">
    <property type="entry name" value="PAS-like_dom_sf"/>
</dbReference>
<dbReference type="InterPro" id="IPR000160">
    <property type="entry name" value="GGDEF_dom"/>
</dbReference>
<dbReference type="SUPFAM" id="SSF158472">
    <property type="entry name" value="HAMP domain-like"/>
    <property type="match status" value="1"/>
</dbReference>
<evidence type="ECO:0000256" key="4">
    <source>
        <dbReference type="SAM" id="SignalP"/>
    </source>
</evidence>
<dbReference type="SMART" id="SM00091">
    <property type="entry name" value="PAS"/>
    <property type="match status" value="1"/>
</dbReference>
<dbReference type="SMART" id="SM00448">
    <property type="entry name" value="REC"/>
    <property type="match status" value="1"/>
</dbReference>
<dbReference type="CDD" id="cd01949">
    <property type="entry name" value="GGDEF"/>
    <property type="match status" value="1"/>
</dbReference>
<evidence type="ECO:0000256" key="2">
    <source>
        <dbReference type="SAM" id="MobiDB-lite"/>
    </source>
</evidence>
<accession>A0A944HBC2</accession>
<dbReference type="PROSITE" id="PS50885">
    <property type="entry name" value="HAMP"/>
    <property type="match status" value="1"/>
</dbReference>
<proteinExistence type="predicted"/>
<comment type="caution">
    <text evidence="11">The sequence shown here is derived from an EMBL/GenBank/DDBJ whole genome shotgun (WGS) entry which is preliminary data.</text>
</comment>
<dbReference type="SMART" id="SM00304">
    <property type="entry name" value="HAMP"/>
    <property type="match status" value="1"/>
</dbReference>
<dbReference type="NCBIfam" id="TIGR00229">
    <property type="entry name" value="sensory_box"/>
    <property type="match status" value="1"/>
</dbReference>
<keyword evidence="3" id="KW-0472">Membrane</keyword>
<dbReference type="InterPro" id="IPR001633">
    <property type="entry name" value="EAL_dom"/>
</dbReference>
<dbReference type="Gene3D" id="3.40.50.2300">
    <property type="match status" value="1"/>
</dbReference>
<dbReference type="InterPro" id="IPR000014">
    <property type="entry name" value="PAS"/>
</dbReference>
<dbReference type="Pfam" id="PF00990">
    <property type="entry name" value="GGDEF"/>
    <property type="match status" value="1"/>
</dbReference>
<evidence type="ECO:0000259" key="5">
    <source>
        <dbReference type="PROSITE" id="PS50110"/>
    </source>
</evidence>
<keyword evidence="1" id="KW-0597">Phosphoprotein</keyword>
<dbReference type="PANTHER" id="PTHR44757">
    <property type="entry name" value="DIGUANYLATE CYCLASE DGCP"/>
    <property type="match status" value="1"/>
</dbReference>
<dbReference type="Proteomes" id="UP000694660">
    <property type="component" value="Unassembled WGS sequence"/>
</dbReference>
<dbReference type="PROSITE" id="PS50883">
    <property type="entry name" value="EAL"/>
    <property type="match status" value="1"/>
</dbReference>
<dbReference type="InterPro" id="IPR043128">
    <property type="entry name" value="Rev_trsase/Diguanyl_cyclase"/>
</dbReference>
<dbReference type="SUPFAM" id="SSF55073">
    <property type="entry name" value="Nucleotide cyclase"/>
    <property type="match status" value="1"/>
</dbReference>
<keyword evidence="3" id="KW-1133">Transmembrane helix</keyword>
<dbReference type="Gene3D" id="3.30.450.20">
    <property type="entry name" value="PAS domain"/>
    <property type="match status" value="1"/>
</dbReference>
<dbReference type="CDD" id="cd01948">
    <property type="entry name" value="EAL"/>
    <property type="match status" value="1"/>
</dbReference>
<keyword evidence="12" id="KW-1185">Reference proteome</keyword>
<dbReference type="SMART" id="SM00267">
    <property type="entry name" value="GGDEF"/>
    <property type="match status" value="1"/>
</dbReference>
<dbReference type="CDD" id="cd06225">
    <property type="entry name" value="HAMP"/>
    <property type="match status" value="1"/>
</dbReference>
<dbReference type="SUPFAM" id="SSF55785">
    <property type="entry name" value="PYP-like sensor domain (PAS domain)"/>
    <property type="match status" value="1"/>
</dbReference>
<keyword evidence="3" id="KW-0812">Transmembrane</keyword>
<dbReference type="Gene3D" id="3.30.70.270">
    <property type="match status" value="1"/>
</dbReference>
<evidence type="ECO:0000259" key="6">
    <source>
        <dbReference type="PROSITE" id="PS50112"/>
    </source>
</evidence>
<evidence type="ECO:0000256" key="1">
    <source>
        <dbReference type="PROSITE-ProRule" id="PRU00169"/>
    </source>
</evidence>
<feature type="domain" description="PAC" evidence="7">
    <location>
        <begin position="476"/>
        <end position="530"/>
    </location>
</feature>
<dbReference type="GO" id="GO:0016020">
    <property type="term" value="C:membrane"/>
    <property type="evidence" value="ECO:0007669"/>
    <property type="project" value="InterPro"/>
</dbReference>
<evidence type="ECO:0000259" key="7">
    <source>
        <dbReference type="PROSITE" id="PS50113"/>
    </source>
</evidence>
<feature type="domain" description="PAS" evidence="6">
    <location>
        <begin position="405"/>
        <end position="450"/>
    </location>
</feature>
<feature type="chain" id="PRO_5037382641" evidence="4">
    <location>
        <begin position="21"/>
        <end position="1122"/>
    </location>
</feature>
<dbReference type="Gene3D" id="6.10.340.10">
    <property type="match status" value="1"/>
</dbReference>
<dbReference type="RefSeq" id="WP_214361262.1">
    <property type="nucleotide sequence ID" value="NZ_JAEKFT010000009.1"/>
</dbReference>
<name>A0A944HBC2_DENI1</name>
<dbReference type="SMART" id="SM00086">
    <property type="entry name" value="PAC"/>
    <property type="match status" value="1"/>
</dbReference>
<dbReference type="InterPro" id="IPR035919">
    <property type="entry name" value="EAL_sf"/>
</dbReference>
<dbReference type="InterPro" id="IPR052155">
    <property type="entry name" value="Biofilm_reg_signaling"/>
</dbReference>
<dbReference type="PROSITE" id="PS50887">
    <property type="entry name" value="GGDEF"/>
    <property type="match status" value="1"/>
</dbReference>
<dbReference type="PROSITE" id="PS50113">
    <property type="entry name" value="PAC"/>
    <property type="match status" value="1"/>
</dbReference>
<dbReference type="InterPro" id="IPR000700">
    <property type="entry name" value="PAS-assoc_C"/>
</dbReference>
<dbReference type="PROSITE" id="PS50112">
    <property type="entry name" value="PAS"/>
    <property type="match status" value="1"/>
</dbReference>
<dbReference type="Pfam" id="PF00072">
    <property type="entry name" value="Response_reg"/>
    <property type="match status" value="1"/>
</dbReference>
<protein>
    <submittedName>
        <fullName evidence="11">EAL domain-containing protein</fullName>
    </submittedName>
</protein>
<dbReference type="InterPro" id="IPR001610">
    <property type="entry name" value="PAC"/>
</dbReference>
<feature type="domain" description="Response regulatory" evidence="5">
    <location>
        <begin position="970"/>
        <end position="1085"/>
    </location>
</feature>
<organism evidence="11 12">
    <name type="scientific">Denitromonas iodatirespirans</name>
    <dbReference type="NCBI Taxonomy" id="2795389"/>
    <lineage>
        <taxon>Bacteria</taxon>
        <taxon>Pseudomonadati</taxon>
        <taxon>Pseudomonadota</taxon>
        <taxon>Betaproteobacteria</taxon>
        <taxon>Rhodocyclales</taxon>
        <taxon>Zoogloeaceae</taxon>
        <taxon>Denitromonas</taxon>
    </lineage>
</organism>
<dbReference type="SUPFAM" id="SSF141868">
    <property type="entry name" value="EAL domain-like"/>
    <property type="match status" value="1"/>
</dbReference>
<dbReference type="InterPro" id="IPR029787">
    <property type="entry name" value="Nucleotide_cyclase"/>
</dbReference>
<dbReference type="EMBL" id="JAEKFT010000009">
    <property type="protein sequence ID" value="MBT0961507.1"/>
    <property type="molecule type" value="Genomic_DNA"/>
</dbReference>
<evidence type="ECO:0000259" key="10">
    <source>
        <dbReference type="PROSITE" id="PS50887"/>
    </source>
</evidence>
<dbReference type="SUPFAM" id="SSF52172">
    <property type="entry name" value="CheY-like"/>
    <property type="match status" value="1"/>
</dbReference>
<dbReference type="InterPro" id="IPR011006">
    <property type="entry name" value="CheY-like_superfamily"/>
</dbReference>
<evidence type="ECO:0000313" key="11">
    <source>
        <dbReference type="EMBL" id="MBT0961507.1"/>
    </source>
</evidence>
<dbReference type="PROSITE" id="PS50110">
    <property type="entry name" value="RESPONSE_REGULATORY"/>
    <property type="match status" value="1"/>
</dbReference>
<dbReference type="Gene3D" id="3.20.20.450">
    <property type="entry name" value="EAL domain"/>
    <property type="match status" value="1"/>
</dbReference>
<dbReference type="NCBIfam" id="TIGR00254">
    <property type="entry name" value="GGDEF"/>
    <property type="match status" value="1"/>
</dbReference>
<dbReference type="CDD" id="cd17569">
    <property type="entry name" value="REC_HupR-like"/>
    <property type="match status" value="1"/>
</dbReference>
<feature type="modified residue" description="4-aspartylphosphate" evidence="1">
    <location>
        <position position="1019"/>
    </location>
</feature>
<keyword evidence="4" id="KW-0732">Signal</keyword>
<evidence type="ECO:0000256" key="3">
    <source>
        <dbReference type="SAM" id="Phobius"/>
    </source>
</evidence>
<feature type="domain" description="EAL" evidence="8">
    <location>
        <begin position="703"/>
        <end position="958"/>
    </location>
</feature>
<feature type="compositionally biased region" description="Low complexity" evidence="2">
    <location>
        <begin position="1096"/>
        <end position="1105"/>
    </location>
</feature>
<feature type="transmembrane region" description="Helical" evidence="3">
    <location>
        <begin position="323"/>
        <end position="343"/>
    </location>
</feature>
<gene>
    <name evidence="11" type="ORF">I8J34_10020</name>
</gene>
<dbReference type="AlphaFoldDB" id="A0A944HBC2"/>
<dbReference type="PANTHER" id="PTHR44757:SF2">
    <property type="entry name" value="BIOFILM ARCHITECTURE MAINTENANCE PROTEIN MBAA"/>
    <property type="match status" value="1"/>
</dbReference>
<reference evidence="12" key="1">
    <citation type="journal article" date="2022" name="ISME J.">
        <title>Genetic and phylogenetic analysis of dissimilatory iodate-reducing bacteria identifies potential niches across the world's oceans.</title>
        <authorList>
            <person name="Reyes-Umana V."/>
            <person name="Henning Z."/>
            <person name="Lee K."/>
            <person name="Barnum T.P."/>
            <person name="Coates J.D."/>
        </authorList>
    </citation>
    <scope>NUCLEOTIDE SEQUENCE [LARGE SCALE GENOMIC DNA]</scope>
    <source>
        <strain evidence="12">IR12</strain>
    </source>
</reference>
<sequence>MNIRLSFYVMACLVALVSAAAGYWQLADSRDKQKAVEWIQAANRLADVAQQTSAALAMERGITAAILANPAAAQASMLDEMHRVRAAVDARHARLDATAASLARRDATHPVFAKLHELPLDPPRMASLRAQVDARLSGEDNGLDADRWIALMTQRIGSLQDLAAISMQPLRGNRYTLASALVIKDVLFTLSEYAGRERAAIGVAIAGHAPLSAYAWRTLEDQRVVADRARQRAEAILAHLPGTPQLMQARLRFEADYLGRYEALRAQIMARSLAGEPYPVDAGEWYREATNGVDAILGLSSALSAQFDADIAQLRTHAVNTQGMLILLFMAMAVLFGVAVQGVRRRVLHPLLTLERAAATIAAGDLTQALPAQRPDELGRLGEAFERMRQTLLADRHQRERDTEALRKLDALIEQSASAMIVTDAHGVIEYANTPFTAITGYTREEAIGRKAGFWRSERTAAALYREMWEAALSGKVWEGEMINRRKNGELYWASMLLSPVTDDTGQITHFISIQSDISERRRIEERLNFLSAYDELTGLPNRSLLAQRFAEIHAEAEHRGTMIGFITIGIGRFKRINDSLGRDVGDQLLKVIAQRLGDCVAAGDTVSRHGGTEFVVMTPELLLRDTLHEKVTRIIETLNLPVVIQGERLQPSINAGVSMMPQDGGNLDVLLRKATIALHHAERHGLGVCLCTEALDQDAQERLALEGALRSALESCALELHYQPKVDLITGRIVGVEALARWAHPLTHEQVPPSRFIPIAEESGLIQHLGAWALRQACLQNKAWLDAGLPRIVVAVNLSANQLSQPNLVEAVAEILRETGLPPSLLELELTESALMEDPEQANDVLRRLKALGLRLAIDDFGTGYSSLAYLSEFPVDQLKIDRRFITQIATDAASEAISTSVIALAHQMGLRVIAEGVETEEQLEFLNRHGCDEIQGYYYSAPMPASACAVLLASGKKLIAADATVARTLLVVDDEPAVLAMMTLALDGQGYRVLTARSAREALALLASNEVQVLVTDQRMPDMDGAELLARVGTRYPDMLRIVISGHAESELLHAAVSSGEIYKFFTKPWDEARLRHQILEAFRDQAARVASRRAAGAGQAVRPSDAAPMPVSEAEPKRR</sequence>
<dbReference type="Pfam" id="PF00672">
    <property type="entry name" value="HAMP"/>
    <property type="match status" value="1"/>
</dbReference>
<dbReference type="FunFam" id="3.20.20.450:FF:000001">
    <property type="entry name" value="Cyclic di-GMP phosphodiesterase yahA"/>
    <property type="match status" value="1"/>
</dbReference>
<evidence type="ECO:0000259" key="9">
    <source>
        <dbReference type="PROSITE" id="PS50885"/>
    </source>
</evidence>
<evidence type="ECO:0000313" key="12">
    <source>
        <dbReference type="Proteomes" id="UP000694660"/>
    </source>
</evidence>
<dbReference type="InterPro" id="IPR001789">
    <property type="entry name" value="Sig_transdc_resp-reg_receiver"/>
</dbReference>
<dbReference type="Pfam" id="PF00563">
    <property type="entry name" value="EAL"/>
    <property type="match status" value="1"/>
</dbReference>
<dbReference type="SMART" id="SM00052">
    <property type="entry name" value="EAL"/>
    <property type="match status" value="1"/>
</dbReference>
<feature type="signal peptide" evidence="4">
    <location>
        <begin position="1"/>
        <end position="20"/>
    </location>
</feature>
<feature type="domain" description="HAMP" evidence="9">
    <location>
        <begin position="345"/>
        <end position="397"/>
    </location>
</feature>
<dbReference type="CDD" id="cd00130">
    <property type="entry name" value="PAS"/>
    <property type="match status" value="1"/>
</dbReference>